<evidence type="ECO:0000313" key="1">
    <source>
        <dbReference type="EMBL" id="PQV53646.1"/>
    </source>
</evidence>
<dbReference type="RefSeq" id="WP_105516380.1">
    <property type="nucleotide sequence ID" value="NZ_PVEP01000013.1"/>
</dbReference>
<reference evidence="1 2" key="1">
    <citation type="submission" date="2018-02" db="EMBL/GenBank/DDBJ databases">
        <title>Genomic Encyclopedia of Archaeal and Bacterial Type Strains, Phase II (KMG-II): from individual species to whole genera.</title>
        <authorList>
            <person name="Goeker M."/>
        </authorList>
    </citation>
    <scope>NUCLEOTIDE SEQUENCE [LARGE SCALE GENOMIC DNA]</scope>
    <source>
        <strain evidence="1 2">DSM 18921</strain>
    </source>
</reference>
<organism evidence="1 2">
    <name type="scientific">Albidovulum denitrificans</name>
    <dbReference type="NCBI Taxonomy" id="404881"/>
    <lineage>
        <taxon>Bacteria</taxon>
        <taxon>Pseudomonadati</taxon>
        <taxon>Pseudomonadota</taxon>
        <taxon>Alphaproteobacteria</taxon>
        <taxon>Rhodobacterales</taxon>
        <taxon>Paracoccaceae</taxon>
        <taxon>Albidovulum</taxon>
    </lineage>
</organism>
<dbReference type="AlphaFoldDB" id="A0A2S8RYJ3"/>
<dbReference type="GO" id="GO:0019867">
    <property type="term" value="C:outer membrane"/>
    <property type="evidence" value="ECO:0007669"/>
    <property type="project" value="InterPro"/>
</dbReference>
<dbReference type="InterPro" id="IPR007485">
    <property type="entry name" value="LPS_assembly_LptE"/>
</dbReference>
<dbReference type="Proteomes" id="UP000238338">
    <property type="component" value="Unassembled WGS sequence"/>
</dbReference>
<dbReference type="OrthoDB" id="7629596at2"/>
<keyword evidence="2" id="KW-1185">Reference proteome</keyword>
<keyword evidence="1" id="KW-0449">Lipoprotein</keyword>
<comment type="caution">
    <text evidence="1">The sequence shown here is derived from an EMBL/GenBank/DDBJ whole genome shotgun (WGS) entry which is preliminary data.</text>
</comment>
<protein>
    <submittedName>
        <fullName evidence="1">LPS-assembly lipoprotein</fullName>
    </submittedName>
</protein>
<dbReference type="EMBL" id="PVEP01000013">
    <property type="protein sequence ID" value="PQV53646.1"/>
    <property type="molecule type" value="Genomic_DNA"/>
</dbReference>
<evidence type="ECO:0000313" key="2">
    <source>
        <dbReference type="Proteomes" id="UP000238338"/>
    </source>
</evidence>
<name>A0A2S8RYJ3_9RHOB</name>
<proteinExistence type="predicted"/>
<accession>A0A2S8RYJ3</accession>
<gene>
    <name evidence="1" type="ORF">LX70_03830</name>
</gene>
<dbReference type="Gene3D" id="3.30.160.150">
    <property type="entry name" value="Lipoprotein like domain"/>
    <property type="match status" value="1"/>
</dbReference>
<dbReference type="GO" id="GO:0043165">
    <property type="term" value="P:Gram-negative-bacterium-type cell outer membrane assembly"/>
    <property type="evidence" value="ECO:0007669"/>
    <property type="project" value="InterPro"/>
</dbReference>
<dbReference type="Pfam" id="PF04390">
    <property type="entry name" value="LptE"/>
    <property type="match status" value="1"/>
</dbReference>
<sequence length="165" mass="17854">MSSSDRRIFLSLLAALPLAACGFTPAYGPSGPARGLLGRVRVDDPDDKLSFDLVARLEERLGRTRTPVFLLSYEISTREQGQAIAPDNSITRYQLFGSADYTMRDAATGAVLTKGRVDGFTAFSAIGNRVESKASRADAGLRLMQILADRIVTDLIATSGRWNTP</sequence>